<keyword evidence="1" id="KW-0436">Ligase</keyword>
<proteinExistence type="predicted"/>
<dbReference type="EMBL" id="JANBPW010001380">
    <property type="protein sequence ID" value="KAJ1944780.1"/>
    <property type="molecule type" value="Genomic_DNA"/>
</dbReference>
<comment type="caution">
    <text evidence="1">The sequence shown here is derived from an EMBL/GenBank/DDBJ whole genome shotgun (WGS) entry which is preliminary data.</text>
</comment>
<name>A0ACC1JB14_9FUNG</name>
<sequence>MQQATTNRRTSSGANQGLAKIEFKDLSFLSPQRKISSVVMCRETRGRQVSMSFKFKLSADLVETLTKNVGRPEKVQYGVYLYMCSHTTAADFANNPSQNALAVQYPSMFSAVVNGRSIQPPTQRTNQEPLPWNMTELVNMHMGVENSVCIIYTSHTSWVAVVMLVQQNTAESVVRQIQETSHVDAQAVRRQFFRGAGNDDDDDDDVVADGALISLKCPLGLVRITTPMRSKYCNHSQCFDGEVFLKMNEQSPTWKCPICLIAIKSWHELVVDGYFEEILHGTLDSDDQVHVDPDGAWRRKDAAETPSAAATATERSSRAPAAEAIDLSDMEMADAGALSSRRSKTEVVDLTLDSDSESDAELNGMLADLENDDLWIEEAVSQAELGTPSGTQGDRRPDHPDKPFASDDSSPVLASQTQRAQTSGGSSAVAATTATTANGSTAQARPHQANGGGSRTSLNGSRSAIPPRPPTSTTAGPPSPTSQSNIVGHQSPAFGPFAQWSARDPWATAVQQAQQQQVERLAVGSDIETAIEPAWGNTWSMPHQSQAPGALAPIPSSVPAQTSPQVNGSVGATTVARQPAPEQEQERHQQSATPEQRTATPPASSGVTIATASIQQRRDPFKFKPSTKAASKRGRVRVVDASGTSPSANGTTSDYGSEHQRTWRVSSGPPPASFMRPPMDSMVVTPTYGDRTLPPILAAPVNASVVLNRSSVLDFIPSSPSMNTAPYLGSSPPPLPPPPVGTMMGMSPTYMALFTSTSAASNQAPPRPEASNDDSAGF</sequence>
<dbReference type="Proteomes" id="UP001150603">
    <property type="component" value="Unassembled WGS sequence"/>
</dbReference>
<protein>
    <submittedName>
        <fullName evidence="1">E3 SUMO-protein ligase pli1</fullName>
    </submittedName>
</protein>
<reference evidence="1" key="1">
    <citation type="submission" date="2022-07" db="EMBL/GenBank/DDBJ databases">
        <title>Phylogenomic reconstructions and comparative analyses of Kickxellomycotina fungi.</title>
        <authorList>
            <person name="Reynolds N.K."/>
            <person name="Stajich J.E."/>
            <person name="Barry K."/>
            <person name="Grigoriev I.V."/>
            <person name="Crous P."/>
            <person name="Smith M.E."/>
        </authorList>
    </citation>
    <scope>NUCLEOTIDE SEQUENCE</scope>
    <source>
        <strain evidence="1">NRRL 5244</strain>
    </source>
</reference>
<organism evidence="1 2">
    <name type="scientific">Linderina macrospora</name>
    <dbReference type="NCBI Taxonomy" id="4868"/>
    <lineage>
        <taxon>Eukaryota</taxon>
        <taxon>Fungi</taxon>
        <taxon>Fungi incertae sedis</taxon>
        <taxon>Zoopagomycota</taxon>
        <taxon>Kickxellomycotina</taxon>
        <taxon>Kickxellomycetes</taxon>
        <taxon>Kickxellales</taxon>
        <taxon>Kickxellaceae</taxon>
        <taxon>Linderina</taxon>
    </lineage>
</organism>
<gene>
    <name evidence="1" type="primary">pli1_1</name>
    <name evidence="1" type="ORF">FBU59_002507</name>
</gene>
<evidence type="ECO:0000313" key="2">
    <source>
        <dbReference type="Proteomes" id="UP001150603"/>
    </source>
</evidence>
<accession>A0ACC1JB14</accession>
<evidence type="ECO:0000313" key="1">
    <source>
        <dbReference type="EMBL" id="KAJ1944780.1"/>
    </source>
</evidence>
<keyword evidence="2" id="KW-1185">Reference proteome</keyword>